<gene>
    <name evidence="2" type="ORF">CHLRE_02g147301v5</name>
</gene>
<name>A0A2K3E3P2_CHLRE</name>
<dbReference type="InParanoid" id="A0A2K3E3P2"/>
<protein>
    <submittedName>
        <fullName evidence="2">Uncharacterized protein</fullName>
    </submittedName>
</protein>
<evidence type="ECO:0000313" key="2">
    <source>
        <dbReference type="EMBL" id="PNW87396.1"/>
    </source>
</evidence>
<organism evidence="2 3">
    <name type="scientific">Chlamydomonas reinhardtii</name>
    <name type="common">Chlamydomonas smithii</name>
    <dbReference type="NCBI Taxonomy" id="3055"/>
    <lineage>
        <taxon>Eukaryota</taxon>
        <taxon>Viridiplantae</taxon>
        <taxon>Chlorophyta</taxon>
        <taxon>core chlorophytes</taxon>
        <taxon>Chlorophyceae</taxon>
        <taxon>CS clade</taxon>
        <taxon>Chlamydomonadales</taxon>
        <taxon>Chlamydomonadaceae</taxon>
        <taxon>Chlamydomonas</taxon>
    </lineage>
</organism>
<reference evidence="2 3" key="1">
    <citation type="journal article" date="2007" name="Science">
        <title>The Chlamydomonas genome reveals the evolution of key animal and plant functions.</title>
        <authorList>
            <person name="Merchant S.S."/>
            <person name="Prochnik S.E."/>
            <person name="Vallon O."/>
            <person name="Harris E.H."/>
            <person name="Karpowicz S.J."/>
            <person name="Witman G.B."/>
            <person name="Terry A."/>
            <person name="Salamov A."/>
            <person name="Fritz-Laylin L.K."/>
            <person name="Marechal-Drouard L."/>
            <person name="Marshall W.F."/>
            <person name="Qu L.H."/>
            <person name="Nelson D.R."/>
            <person name="Sanderfoot A.A."/>
            <person name="Spalding M.H."/>
            <person name="Kapitonov V.V."/>
            <person name="Ren Q."/>
            <person name="Ferris P."/>
            <person name="Lindquist E."/>
            <person name="Shapiro H."/>
            <person name="Lucas S.M."/>
            <person name="Grimwood J."/>
            <person name="Schmutz J."/>
            <person name="Cardol P."/>
            <person name="Cerutti H."/>
            <person name="Chanfreau G."/>
            <person name="Chen C.L."/>
            <person name="Cognat V."/>
            <person name="Croft M.T."/>
            <person name="Dent R."/>
            <person name="Dutcher S."/>
            <person name="Fernandez E."/>
            <person name="Fukuzawa H."/>
            <person name="Gonzalez-Ballester D."/>
            <person name="Gonzalez-Halphen D."/>
            <person name="Hallmann A."/>
            <person name="Hanikenne M."/>
            <person name="Hippler M."/>
            <person name="Inwood W."/>
            <person name="Jabbari K."/>
            <person name="Kalanon M."/>
            <person name="Kuras R."/>
            <person name="Lefebvre P.A."/>
            <person name="Lemaire S.D."/>
            <person name="Lobanov A.V."/>
            <person name="Lohr M."/>
            <person name="Manuell A."/>
            <person name="Meier I."/>
            <person name="Mets L."/>
            <person name="Mittag M."/>
            <person name="Mittelmeier T."/>
            <person name="Moroney J.V."/>
            <person name="Moseley J."/>
            <person name="Napoli C."/>
            <person name="Nedelcu A.M."/>
            <person name="Niyogi K."/>
            <person name="Novoselov S.V."/>
            <person name="Paulsen I.T."/>
            <person name="Pazour G."/>
            <person name="Purton S."/>
            <person name="Ral J.P."/>
            <person name="Riano-Pachon D.M."/>
            <person name="Riekhof W."/>
            <person name="Rymarquis L."/>
            <person name="Schroda M."/>
            <person name="Stern D."/>
            <person name="Umen J."/>
            <person name="Willows R."/>
            <person name="Wilson N."/>
            <person name="Zimmer S.L."/>
            <person name="Allmer J."/>
            <person name="Balk J."/>
            <person name="Bisova K."/>
            <person name="Chen C.J."/>
            <person name="Elias M."/>
            <person name="Gendler K."/>
            <person name="Hauser C."/>
            <person name="Lamb M.R."/>
            <person name="Ledford H."/>
            <person name="Long J.C."/>
            <person name="Minagawa J."/>
            <person name="Page M.D."/>
            <person name="Pan J."/>
            <person name="Pootakham W."/>
            <person name="Roje S."/>
            <person name="Rose A."/>
            <person name="Stahlberg E."/>
            <person name="Terauchi A.M."/>
            <person name="Yang P."/>
            <person name="Ball S."/>
            <person name="Bowler C."/>
            <person name="Dieckmann C.L."/>
            <person name="Gladyshev V.N."/>
            <person name="Green P."/>
            <person name="Jorgensen R."/>
            <person name="Mayfield S."/>
            <person name="Mueller-Roeber B."/>
            <person name="Rajamani S."/>
            <person name="Sayre R.T."/>
            <person name="Brokstein P."/>
            <person name="Dubchak I."/>
            <person name="Goodstein D."/>
            <person name="Hornick L."/>
            <person name="Huang Y.W."/>
            <person name="Jhaveri J."/>
            <person name="Luo Y."/>
            <person name="Martinez D."/>
            <person name="Ngau W.C."/>
            <person name="Otillar B."/>
            <person name="Poliakov A."/>
            <person name="Porter A."/>
            <person name="Szajkowski L."/>
            <person name="Werner G."/>
            <person name="Zhou K."/>
            <person name="Grigoriev I.V."/>
            <person name="Rokhsar D.S."/>
            <person name="Grossman A.R."/>
        </authorList>
    </citation>
    <scope>NUCLEOTIDE SEQUENCE [LARGE SCALE GENOMIC DNA]</scope>
    <source>
        <strain evidence="3">CC-503</strain>
    </source>
</reference>
<dbReference type="OrthoDB" id="547814at2759"/>
<dbReference type="RefSeq" id="XP_042927696.1">
    <property type="nucleotide sequence ID" value="XM_043060334.1"/>
</dbReference>
<dbReference type="EMBL" id="CM008963">
    <property type="protein sequence ID" value="PNW87396.1"/>
    <property type="molecule type" value="Genomic_DNA"/>
</dbReference>
<feature type="region of interest" description="Disordered" evidence="1">
    <location>
        <begin position="1"/>
        <end position="29"/>
    </location>
</feature>
<sequence>MERRAFDGVGGYSETRADAGSHTTVREERPSACLGMQPAKRQRVMRFEPAHATTLCGPALPCTTWHCNLDDSFTPAACASTTASPGRSSWIPRELLCNFEVSSAQPSVPAEPSPCRNASRTSSFCLSSSAGTAWGPALCRVTTSRDEAVIAAVSKEEHSVTGPAAPAAPGCWQHLPSPVTRLLNRLECPEEWMTRVHPALGLSSPDTLRLALHTWRRVQLPVTMLVHVRAQAVPGSSGRAAASAAAPVHALRCGPASSSGSLGGSSGCGGSSSPAPFAPAATAACPSSSWPAAVLATSRRVRTERAFAAACMRLAAKLQEQREVTRMVTEPLATASGTSGRIIMNAEVCVLRWLDWDLLAGFVPEDAHLICGVGWD</sequence>
<dbReference type="Gramene" id="PNW87396">
    <property type="protein sequence ID" value="PNW87396"/>
    <property type="gene ID" value="CHLRE_02g147301v5"/>
</dbReference>
<feature type="compositionally biased region" description="Basic and acidic residues" evidence="1">
    <location>
        <begin position="15"/>
        <end position="29"/>
    </location>
</feature>
<dbReference type="Proteomes" id="UP000006906">
    <property type="component" value="Chromosome 2"/>
</dbReference>
<dbReference type="AlphaFoldDB" id="A0A2K3E3P2"/>
<keyword evidence="3" id="KW-1185">Reference proteome</keyword>
<proteinExistence type="predicted"/>
<evidence type="ECO:0000313" key="3">
    <source>
        <dbReference type="Proteomes" id="UP000006906"/>
    </source>
</evidence>
<evidence type="ECO:0000256" key="1">
    <source>
        <dbReference type="SAM" id="MobiDB-lite"/>
    </source>
</evidence>
<accession>A0A2K3E3P2</accession>
<dbReference type="GeneID" id="66052652"/>
<dbReference type="KEGG" id="cre:CHLRE_02g147301v5"/>